<comment type="caution">
    <text evidence="16">The sequence shown here is derived from an EMBL/GenBank/DDBJ whole genome shotgun (WGS) entry which is preliminary data.</text>
</comment>
<dbReference type="GO" id="GO:0008270">
    <property type="term" value="F:zinc ion binding"/>
    <property type="evidence" value="ECO:0007669"/>
    <property type="project" value="UniProtKB-UniRule"/>
</dbReference>
<feature type="binding site" evidence="11">
    <location>
        <position position="136"/>
    </location>
    <ligand>
        <name>Zn(2+)</name>
        <dbReference type="ChEBI" id="CHEBI:29105"/>
        <label>1</label>
    </ligand>
</feature>
<dbReference type="InterPro" id="IPR036869">
    <property type="entry name" value="J_dom_sf"/>
</dbReference>
<keyword evidence="4 11" id="KW-0677">Repeat</keyword>
<sequence>MRDFYEVLGVSRDASADEIKHAYRKKARQLHPDYAGPESEEAFKEVSVAYEVLRDPQKRREYDMGGASAFSGAGAGDNFGFADLFEAMFGSMGFSSGMGQTRARRGQDLLRAVEITLEEVTFGVTKDIRLDTAVVCETCEGSCCAPGTSPAICSTCGGSGSIRTVQNSLLGPIQTTIACQACAGRGHTIPHPCPECAGEGRVRATRTLQIQIPAGVQDGARLRLTGEGEAGPEGGPSGDLYIEIRQKSDSRFSRQGTDLHTRITIPMTTAALGTVFSLETYDGEQEVIIPAGTQPETEIVLKGLGIGRPTGRGRGNLRIHIGVNIPDDLSADQRNVLEQLAQERGETRVPPPDSAAGPLGWLKNKFGA</sequence>
<feature type="binding site" evidence="11">
    <location>
        <position position="139"/>
    </location>
    <ligand>
        <name>Zn(2+)</name>
        <dbReference type="ChEBI" id="CHEBI:29105"/>
        <label>1</label>
    </ligand>
</feature>
<feature type="domain" description="CR-type" evidence="15">
    <location>
        <begin position="123"/>
        <end position="205"/>
    </location>
</feature>
<evidence type="ECO:0000256" key="4">
    <source>
        <dbReference type="ARBA" id="ARBA00022737"/>
    </source>
</evidence>
<dbReference type="GO" id="GO:0051082">
    <property type="term" value="F:unfolded protein binding"/>
    <property type="evidence" value="ECO:0007669"/>
    <property type="project" value="UniProtKB-UniRule"/>
</dbReference>
<feature type="binding site" evidence="11">
    <location>
        <position position="196"/>
    </location>
    <ligand>
        <name>Zn(2+)</name>
        <dbReference type="ChEBI" id="CHEBI:29105"/>
        <label>1</label>
    </ligand>
</feature>
<dbReference type="Gene3D" id="2.10.230.10">
    <property type="entry name" value="Heat shock protein DnaJ, cysteine-rich domain"/>
    <property type="match status" value="1"/>
</dbReference>
<feature type="binding site" evidence="11">
    <location>
        <position position="179"/>
    </location>
    <ligand>
        <name>Zn(2+)</name>
        <dbReference type="ChEBI" id="CHEBI:29105"/>
        <label>2</label>
    </ligand>
</feature>
<dbReference type="NCBIfam" id="NF008035">
    <property type="entry name" value="PRK10767.1"/>
    <property type="match status" value="1"/>
</dbReference>
<dbReference type="PROSITE" id="PS50076">
    <property type="entry name" value="DNAJ_2"/>
    <property type="match status" value="1"/>
</dbReference>
<keyword evidence="7 11" id="KW-0346">Stress response</keyword>
<dbReference type="InterPro" id="IPR001305">
    <property type="entry name" value="HSP_DnaJ_Cys-rich_dom"/>
</dbReference>
<evidence type="ECO:0000256" key="1">
    <source>
        <dbReference type="ARBA" id="ARBA00022490"/>
    </source>
</evidence>
<feature type="domain" description="J" evidence="14">
    <location>
        <begin position="3"/>
        <end position="66"/>
    </location>
</feature>
<name>A0A6N7W6T2_9ACTO</name>
<evidence type="ECO:0000256" key="11">
    <source>
        <dbReference type="HAMAP-Rule" id="MF_01152"/>
    </source>
</evidence>
<comment type="subcellular location">
    <subcellularLocation>
        <location evidence="11">Cytoplasm</location>
    </subcellularLocation>
</comment>
<evidence type="ECO:0000256" key="10">
    <source>
        <dbReference type="ARBA" id="ARBA00067609"/>
    </source>
</evidence>
<evidence type="ECO:0000256" key="9">
    <source>
        <dbReference type="ARBA" id="ARBA00061004"/>
    </source>
</evidence>
<dbReference type="CDD" id="cd10747">
    <property type="entry name" value="DnaJ_C"/>
    <property type="match status" value="1"/>
</dbReference>
<organism evidence="16 17">
    <name type="scientific">Scrofimicrobium canadense</name>
    <dbReference type="NCBI Taxonomy" id="2652290"/>
    <lineage>
        <taxon>Bacteria</taxon>
        <taxon>Bacillati</taxon>
        <taxon>Actinomycetota</taxon>
        <taxon>Actinomycetes</taxon>
        <taxon>Actinomycetales</taxon>
        <taxon>Actinomycetaceae</taxon>
        <taxon>Scrofimicrobium</taxon>
    </lineage>
</organism>
<dbReference type="InterPro" id="IPR001623">
    <property type="entry name" value="DnaJ_domain"/>
</dbReference>
<accession>A0A6N7W6T2</accession>
<evidence type="ECO:0000259" key="14">
    <source>
        <dbReference type="PROSITE" id="PS50076"/>
    </source>
</evidence>
<dbReference type="RefSeq" id="WP_154543727.1">
    <property type="nucleotide sequence ID" value="NZ_VULO01000003.1"/>
</dbReference>
<feature type="binding site" evidence="11">
    <location>
        <position position="182"/>
    </location>
    <ligand>
        <name>Zn(2+)</name>
        <dbReference type="ChEBI" id="CHEBI:29105"/>
        <label>2</label>
    </ligand>
</feature>
<dbReference type="GO" id="GO:0042026">
    <property type="term" value="P:protein refolding"/>
    <property type="evidence" value="ECO:0007669"/>
    <property type="project" value="TreeGrafter"/>
</dbReference>
<evidence type="ECO:0000256" key="13">
    <source>
        <dbReference type="SAM" id="MobiDB-lite"/>
    </source>
</evidence>
<keyword evidence="3 11" id="KW-0479">Metal-binding</keyword>
<comment type="caution">
    <text evidence="11">Lacks conserved residue(s) required for the propagation of feature annotation.</text>
</comment>
<dbReference type="InterPro" id="IPR036410">
    <property type="entry name" value="HSP_DnaJ_Cys-rich_dom_sf"/>
</dbReference>
<dbReference type="Gene3D" id="1.10.287.110">
    <property type="entry name" value="DnaJ domain"/>
    <property type="match status" value="1"/>
</dbReference>
<dbReference type="HAMAP" id="MF_01152">
    <property type="entry name" value="DnaJ"/>
    <property type="match status" value="1"/>
</dbReference>
<evidence type="ECO:0000256" key="2">
    <source>
        <dbReference type="ARBA" id="ARBA00022705"/>
    </source>
</evidence>
<evidence type="ECO:0000259" key="15">
    <source>
        <dbReference type="PROSITE" id="PS51188"/>
    </source>
</evidence>
<dbReference type="SMART" id="SM00271">
    <property type="entry name" value="DnaJ"/>
    <property type="match status" value="1"/>
</dbReference>
<dbReference type="CDD" id="cd10719">
    <property type="entry name" value="DnaJ_zf"/>
    <property type="match status" value="1"/>
</dbReference>
<dbReference type="Pfam" id="PF01556">
    <property type="entry name" value="DnaJ_C"/>
    <property type="match status" value="1"/>
</dbReference>
<evidence type="ECO:0000256" key="7">
    <source>
        <dbReference type="ARBA" id="ARBA00023016"/>
    </source>
</evidence>
<keyword evidence="1 11" id="KW-0963">Cytoplasm</keyword>
<dbReference type="InterPro" id="IPR012724">
    <property type="entry name" value="DnaJ"/>
</dbReference>
<dbReference type="PROSITE" id="PS51188">
    <property type="entry name" value="ZF_CR"/>
    <property type="match status" value="1"/>
</dbReference>
<dbReference type="InterPro" id="IPR002939">
    <property type="entry name" value="DnaJ_C"/>
</dbReference>
<feature type="binding site" evidence="11">
    <location>
        <position position="153"/>
    </location>
    <ligand>
        <name>Zn(2+)</name>
        <dbReference type="ChEBI" id="CHEBI:29105"/>
        <label>2</label>
    </ligand>
</feature>
<dbReference type="SUPFAM" id="SSF57938">
    <property type="entry name" value="DnaJ/Hsp40 cysteine-rich domain"/>
    <property type="match status" value="1"/>
</dbReference>
<dbReference type="FunFam" id="2.10.230.10:FF:000002">
    <property type="entry name" value="Molecular chaperone DnaJ"/>
    <property type="match status" value="1"/>
</dbReference>
<dbReference type="FunFam" id="2.60.260.20:FF:000005">
    <property type="entry name" value="Chaperone protein dnaJ 1, mitochondrial"/>
    <property type="match status" value="1"/>
</dbReference>
<dbReference type="Pfam" id="PF00226">
    <property type="entry name" value="DnaJ"/>
    <property type="match status" value="1"/>
</dbReference>
<keyword evidence="8 11" id="KW-0143">Chaperone</keyword>
<dbReference type="GO" id="GO:0005737">
    <property type="term" value="C:cytoplasm"/>
    <property type="evidence" value="ECO:0007669"/>
    <property type="project" value="UniProtKB-SubCell"/>
</dbReference>
<keyword evidence="2 11" id="KW-0235">DNA replication</keyword>
<dbReference type="GO" id="GO:0005524">
    <property type="term" value="F:ATP binding"/>
    <property type="evidence" value="ECO:0007669"/>
    <property type="project" value="InterPro"/>
</dbReference>
<proteinExistence type="inferred from homology"/>
<evidence type="ECO:0000256" key="5">
    <source>
        <dbReference type="ARBA" id="ARBA00022771"/>
    </source>
</evidence>
<comment type="function">
    <text evidence="11">Participates actively in the response to hyperosmotic and heat shock by preventing the aggregation of stress-denatured proteins and by disaggregating proteins, also in an autonomous, DnaK-independent fashion. Unfolded proteins bind initially to DnaJ; upon interaction with the DnaJ-bound protein, DnaK hydrolyzes its bound ATP, resulting in the formation of a stable complex. GrpE releases ADP from DnaK; ATP binding to DnaK triggers the release of the substrate protein, thus completing the reaction cycle. Several rounds of ATP-dependent interactions between DnaJ, DnaK and GrpE are required for fully efficient folding. Also involved, together with DnaK and GrpE, in the DNA replication of plasmids through activation of initiation proteins.</text>
</comment>
<comment type="subunit">
    <text evidence="11">Homodimer.</text>
</comment>
<feature type="zinc finger region" description="CR-type" evidence="12">
    <location>
        <begin position="123"/>
        <end position="205"/>
    </location>
</feature>
<comment type="domain">
    <text evidence="11">The J domain is necessary and sufficient to stimulate DnaK ATPase activity. Zinc center 1 plays an important role in the autonomous, DnaK-independent chaperone activity of DnaJ. Zinc center 2 is essential for interaction with DnaK and for DnaJ activity.</text>
</comment>
<dbReference type="SUPFAM" id="SSF46565">
    <property type="entry name" value="Chaperone J-domain"/>
    <property type="match status" value="1"/>
</dbReference>
<keyword evidence="5 11" id="KW-0863">Zinc-finger</keyword>
<evidence type="ECO:0000313" key="17">
    <source>
        <dbReference type="Proteomes" id="UP000470875"/>
    </source>
</evidence>
<dbReference type="InterPro" id="IPR018253">
    <property type="entry name" value="DnaJ_domain_CS"/>
</dbReference>
<dbReference type="PROSITE" id="PS00636">
    <property type="entry name" value="DNAJ_1"/>
    <property type="match status" value="1"/>
</dbReference>
<dbReference type="PANTHER" id="PTHR43096">
    <property type="entry name" value="DNAJ HOMOLOG 1, MITOCHONDRIAL-RELATED"/>
    <property type="match status" value="1"/>
</dbReference>
<dbReference type="Gene3D" id="2.60.260.20">
    <property type="entry name" value="Urease metallochaperone UreE, N-terminal domain"/>
    <property type="match status" value="2"/>
</dbReference>
<evidence type="ECO:0000256" key="3">
    <source>
        <dbReference type="ARBA" id="ARBA00022723"/>
    </source>
</evidence>
<dbReference type="Pfam" id="PF00684">
    <property type="entry name" value="DnaJ_CXXCXGXG"/>
    <property type="match status" value="1"/>
</dbReference>
<dbReference type="GO" id="GO:0009408">
    <property type="term" value="P:response to heat"/>
    <property type="evidence" value="ECO:0007669"/>
    <property type="project" value="InterPro"/>
</dbReference>
<dbReference type="GO" id="GO:0031072">
    <property type="term" value="F:heat shock protein binding"/>
    <property type="evidence" value="ECO:0007669"/>
    <property type="project" value="InterPro"/>
</dbReference>
<dbReference type="CDD" id="cd06257">
    <property type="entry name" value="DnaJ"/>
    <property type="match status" value="1"/>
</dbReference>
<feature type="binding site" evidence="11">
    <location>
        <position position="156"/>
    </location>
    <ligand>
        <name>Zn(2+)</name>
        <dbReference type="ChEBI" id="CHEBI:29105"/>
        <label>2</label>
    </ligand>
</feature>
<dbReference type="InterPro" id="IPR008971">
    <property type="entry name" value="HSP40/DnaJ_pept-bd"/>
</dbReference>
<comment type="similarity">
    <text evidence="9 11">Belongs to the DnaJ family.</text>
</comment>
<dbReference type="SUPFAM" id="SSF49493">
    <property type="entry name" value="HSP40/DnaJ peptide-binding domain"/>
    <property type="match status" value="2"/>
</dbReference>
<feature type="binding site" evidence="11">
    <location>
        <position position="193"/>
    </location>
    <ligand>
        <name>Zn(2+)</name>
        <dbReference type="ChEBI" id="CHEBI:29105"/>
        <label>1</label>
    </ligand>
</feature>
<evidence type="ECO:0000256" key="8">
    <source>
        <dbReference type="ARBA" id="ARBA00023186"/>
    </source>
</evidence>
<feature type="region of interest" description="Disordered" evidence="13">
    <location>
        <begin position="343"/>
        <end position="368"/>
    </location>
</feature>
<gene>
    <name evidence="11" type="primary">dnaJ</name>
    <name evidence="16" type="ORF">FYJ24_03640</name>
</gene>
<keyword evidence="6 11" id="KW-0862">Zinc</keyword>
<dbReference type="EMBL" id="VULO01000003">
    <property type="protein sequence ID" value="MSS83868.1"/>
    <property type="molecule type" value="Genomic_DNA"/>
</dbReference>
<evidence type="ECO:0000256" key="6">
    <source>
        <dbReference type="ARBA" id="ARBA00022833"/>
    </source>
</evidence>
<reference evidence="16 17" key="1">
    <citation type="submission" date="2019-08" db="EMBL/GenBank/DDBJ databases">
        <title>In-depth cultivation of the pig gut microbiome towards novel bacterial diversity and tailored functional studies.</title>
        <authorList>
            <person name="Wylensek D."/>
            <person name="Hitch T.C.A."/>
            <person name="Clavel T."/>
        </authorList>
    </citation>
    <scope>NUCLEOTIDE SEQUENCE [LARGE SCALE GENOMIC DNA]</scope>
    <source>
        <strain evidence="16 17">WB03_NA08</strain>
    </source>
</reference>
<protein>
    <recommendedName>
        <fullName evidence="10 11">Chaperone protein DnaJ</fullName>
    </recommendedName>
</protein>
<keyword evidence="17" id="KW-1185">Reference proteome</keyword>
<evidence type="ECO:0000256" key="12">
    <source>
        <dbReference type="PROSITE-ProRule" id="PRU00546"/>
    </source>
</evidence>
<dbReference type="PANTHER" id="PTHR43096:SF48">
    <property type="entry name" value="CHAPERONE PROTEIN DNAJ"/>
    <property type="match status" value="1"/>
</dbReference>
<comment type="cofactor">
    <cofactor evidence="11">
        <name>Zn(2+)</name>
        <dbReference type="ChEBI" id="CHEBI:29105"/>
    </cofactor>
    <text evidence="11">Binds 2 Zn(2+) ions per monomer.</text>
</comment>
<dbReference type="PRINTS" id="PR00625">
    <property type="entry name" value="JDOMAIN"/>
</dbReference>
<dbReference type="GO" id="GO:0006260">
    <property type="term" value="P:DNA replication"/>
    <property type="evidence" value="ECO:0007669"/>
    <property type="project" value="UniProtKB-KW"/>
</dbReference>
<dbReference type="Proteomes" id="UP000470875">
    <property type="component" value="Unassembled WGS sequence"/>
</dbReference>
<dbReference type="AlphaFoldDB" id="A0A6N7W6T2"/>
<evidence type="ECO:0000313" key="16">
    <source>
        <dbReference type="EMBL" id="MSS83868.1"/>
    </source>
</evidence>